<keyword evidence="2" id="KW-0813">Transport</keyword>
<evidence type="ECO:0000256" key="4">
    <source>
        <dbReference type="ARBA" id="ARBA00022692"/>
    </source>
</evidence>
<reference evidence="9 10" key="1">
    <citation type="submission" date="2019-08" db="EMBL/GenBank/DDBJ databases">
        <title>Deep-cultivation of Planctomycetes and their phenomic and genomic characterization uncovers novel biology.</title>
        <authorList>
            <person name="Wiegand S."/>
            <person name="Jogler M."/>
            <person name="Boedeker C."/>
            <person name="Pinto D."/>
            <person name="Vollmers J."/>
            <person name="Rivas-Marin E."/>
            <person name="Kohn T."/>
            <person name="Peeters S.H."/>
            <person name="Heuer A."/>
            <person name="Rast P."/>
            <person name="Oberbeckmann S."/>
            <person name="Bunk B."/>
            <person name="Jeske O."/>
            <person name="Meyerdierks A."/>
            <person name="Storesund J.E."/>
            <person name="Kallscheuer N."/>
            <person name="Luecker S."/>
            <person name="Lage O.M."/>
            <person name="Pohl T."/>
            <person name="Merkel B.J."/>
            <person name="Hornburger P."/>
            <person name="Mueller R.-W."/>
            <person name="Bruemmer F."/>
            <person name="Labrenz M."/>
            <person name="Spormann A.M."/>
            <person name="Op den Camp H."/>
            <person name="Overmann J."/>
            <person name="Amann R."/>
            <person name="Jetten M.S.M."/>
            <person name="Mascher T."/>
            <person name="Medema M.H."/>
            <person name="Devos D.P."/>
            <person name="Kaster A.-K."/>
            <person name="Ovreas L."/>
            <person name="Rohde M."/>
            <person name="Galperin M.Y."/>
            <person name="Jogler C."/>
        </authorList>
    </citation>
    <scope>NUCLEOTIDE SEQUENCE [LARGE SCALE GENOMIC DNA]</scope>
    <source>
        <strain evidence="9 10">UC8</strain>
    </source>
</reference>
<feature type="transmembrane region" description="Helical" evidence="8">
    <location>
        <begin position="327"/>
        <end position="348"/>
    </location>
</feature>
<feature type="transmembrane region" description="Helical" evidence="8">
    <location>
        <begin position="451"/>
        <end position="473"/>
    </location>
</feature>
<dbReference type="PANTHER" id="PTHR30354">
    <property type="entry name" value="GNT FAMILY GLUCONATE TRANSPORTER"/>
    <property type="match status" value="1"/>
</dbReference>
<evidence type="ECO:0000256" key="3">
    <source>
        <dbReference type="ARBA" id="ARBA00022475"/>
    </source>
</evidence>
<protein>
    <submittedName>
        <fullName evidence="9">Inner membrane permease YgbN</fullName>
    </submittedName>
</protein>
<dbReference type="GO" id="GO:0005886">
    <property type="term" value="C:plasma membrane"/>
    <property type="evidence" value="ECO:0007669"/>
    <property type="project" value="UniProtKB-SubCell"/>
</dbReference>
<dbReference type="KEGG" id="rul:UC8_08270"/>
<dbReference type="Proteomes" id="UP000325286">
    <property type="component" value="Chromosome"/>
</dbReference>
<dbReference type="OrthoDB" id="9787129at2"/>
<evidence type="ECO:0000313" key="9">
    <source>
        <dbReference type="EMBL" id="QEG38869.1"/>
    </source>
</evidence>
<proteinExistence type="inferred from homology"/>
<sequence length="475" mass="49245">MIWIQVGVAIAVVLVAVLWLRLHALLALLGAGLLVAAMTPQYDLQQFAQQQIEAEKWTPRAAEAFVASGPASRLASAFGSTAGNVGILIAMASIIGVCLLESGAAQTIIDRALAVVGPRRAPEALMCSSFLLGIPVFFDTVFYLMVPLARTLRRKLGGDYVLFILAILAGGSLAHSLIPPTPGPLQVADTLQIDVATLMLTGLAVCACSSVVSLAIARLINRLVTVPLRPLVETDGNAGQAENGDSAEDSPRPPLLWSLLPIVLPVLLIGIGTAYRMLVGKHPLVEFISDKNVALGISAVAALLLLSAMSRSDPDSRAKRNRAVQRALAGGGTIILITAAGGAFGAMLRQAGIATVIGQLVQGGSGVSVLVIAFLVTAAIRTIQGSATVAMITAAGLLQDLAAGDTLPFHPVYLALAIGAGSKPISWMTDSGFWVICKMSGMTEGEGLRTVTPMMTAMGVVALFFTILGATLFPM</sequence>
<evidence type="ECO:0000256" key="1">
    <source>
        <dbReference type="ARBA" id="ARBA00004651"/>
    </source>
</evidence>
<feature type="transmembrane region" description="Helical" evidence="8">
    <location>
        <begin position="255"/>
        <end position="275"/>
    </location>
</feature>
<dbReference type="EMBL" id="CP042914">
    <property type="protein sequence ID" value="QEG38869.1"/>
    <property type="molecule type" value="Genomic_DNA"/>
</dbReference>
<evidence type="ECO:0000313" key="10">
    <source>
        <dbReference type="Proteomes" id="UP000325286"/>
    </source>
</evidence>
<dbReference type="InterPro" id="IPR003474">
    <property type="entry name" value="Glcn_transporter"/>
</dbReference>
<keyword evidence="4 8" id="KW-0812">Transmembrane</keyword>
<keyword evidence="6 8" id="KW-0472">Membrane</keyword>
<feature type="transmembrane region" description="Helical" evidence="8">
    <location>
        <begin position="85"/>
        <end position="109"/>
    </location>
</feature>
<keyword evidence="3" id="KW-1003">Cell membrane</keyword>
<feature type="transmembrane region" description="Helical" evidence="8">
    <location>
        <begin position="287"/>
        <end position="306"/>
    </location>
</feature>
<feature type="transmembrane region" description="Helical" evidence="8">
    <location>
        <begin position="129"/>
        <end position="148"/>
    </location>
</feature>
<name>A0A5B9QLH4_9BACT</name>
<evidence type="ECO:0000256" key="2">
    <source>
        <dbReference type="ARBA" id="ARBA00022448"/>
    </source>
</evidence>
<keyword evidence="10" id="KW-1185">Reference proteome</keyword>
<organism evidence="9 10">
    <name type="scientific">Roseimaritima ulvae</name>
    <dbReference type="NCBI Taxonomy" id="980254"/>
    <lineage>
        <taxon>Bacteria</taxon>
        <taxon>Pseudomonadati</taxon>
        <taxon>Planctomycetota</taxon>
        <taxon>Planctomycetia</taxon>
        <taxon>Pirellulales</taxon>
        <taxon>Pirellulaceae</taxon>
        <taxon>Roseimaritima</taxon>
    </lineage>
</organism>
<dbReference type="PANTHER" id="PTHR30354:SF22">
    <property type="entry name" value="HIGH-AFFINITY GLUCONATE TRANSPORTER"/>
    <property type="match status" value="1"/>
</dbReference>
<keyword evidence="5 8" id="KW-1133">Transmembrane helix</keyword>
<evidence type="ECO:0000256" key="8">
    <source>
        <dbReference type="SAM" id="Phobius"/>
    </source>
</evidence>
<dbReference type="RefSeq" id="WP_068140425.1">
    <property type="nucleotide sequence ID" value="NZ_CP042914.1"/>
</dbReference>
<comment type="subcellular location">
    <subcellularLocation>
        <location evidence="1">Cell membrane</location>
        <topology evidence="1">Multi-pass membrane protein</topology>
    </subcellularLocation>
</comment>
<dbReference type="Pfam" id="PF02447">
    <property type="entry name" value="GntP_permease"/>
    <property type="match status" value="1"/>
</dbReference>
<feature type="transmembrane region" description="Helical" evidence="8">
    <location>
        <begin position="160"/>
        <end position="178"/>
    </location>
</feature>
<evidence type="ECO:0000256" key="5">
    <source>
        <dbReference type="ARBA" id="ARBA00022989"/>
    </source>
</evidence>
<accession>A0A5B9QLH4</accession>
<feature type="transmembrane region" description="Helical" evidence="8">
    <location>
        <begin position="198"/>
        <end position="220"/>
    </location>
</feature>
<comment type="similarity">
    <text evidence="7">Belongs to the GntP permease family.</text>
</comment>
<evidence type="ECO:0000256" key="6">
    <source>
        <dbReference type="ARBA" id="ARBA00023136"/>
    </source>
</evidence>
<gene>
    <name evidence="9" type="primary">ygbN</name>
    <name evidence="9" type="ORF">UC8_08270</name>
</gene>
<feature type="transmembrane region" description="Helical" evidence="8">
    <location>
        <begin position="360"/>
        <end position="380"/>
    </location>
</feature>
<dbReference type="AlphaFoldDB" id="A0A5B9QLH4"/>
<dbReference type="GO" id="GO:0015128">
    <property type="term" value="F:gluconate transmembrane transporter activity"/>
    <property type="evidence" value="ECO:0007669"/>
    <property type="project" value="InterPro"/>
</dbReference>
<evidence type="ECO:0000256" key="7">
    <source>
        <dbReference type="ARBA" id="ARBA00049663"/>
    </source>
</evidence>
<feature type="transmembrane region" description="Helical" evidence="8">
    <location>
        <begin position="6"/>
        <end position="36"/>
    </location>
</feature>